<proteinExistence type="predicted"/>
<keyword evidence="3" id="KW-1185">Reference proteome</keyword>
<evidence type="ECO:0000313" key="3">
    <source>
        <dbReference type="Proteomes" id="UP000399805"/>
    </source>
</evidence>
<protein>
    <submittedName>
        <fullName evidence="2">Uncharacterized protein</fullName>
    </submittedName>
</protein>
<sequence>MDSTTRCVARQGVSGTRRTANRSHLSASTKVWTKYSTGARAAAGTRVCGAADVHDRPPQRHPGR</sequence>
<feature type="region of interest" description="Disordered" evidence="1">
    <location>
        <begin position="1"/>
        <end position="27"/>
    </location>
</feature>
<name>A0A6I8MAP5_9PSEU</name>
<gene>
    <name evidence="2" type="ORF">AA23TX_09896</name>
</gene>
<organism evidence="2 3">
    <name type="scientific">Amycolatopsis camponoti</name>
    <dbReference type="NCBI Taxonomy" id="2606593"/>
    <lineage>
        <taxon>Bacteria</taxon>
        <taxon>Bacillati</taxon>
        <taxon>Actinomycetota</taxon>
        <taxon>Actinomycetes</taxon>
        <taxon>Pseudonocardiales</taxon>
        <taxon>Pseudonocardiaceae</taxon>
        <taxon>Amycolatopsis</taxon>
    </lineage>
</organism>
<accession>A0A6I8MAP5</accession>
<evidence type="ECO:0000313" key="2">
    <source>
        <dbReference type="EMBL" id="VVJ25147.1"/>
    </source>
</evidence>
<reference evidence="2 3" key="1">
    <citation type="submission" date="2019-09" db="EMBL/GenBank/DDBJ databases">
        <authorList>
            <person name="Leyn A S."/>
        </authorList>
    </citation>
    <scope>NUCLEOTIDE SEQUENCE [LARGE SCALE GENOMIC DNA]</scope>
    <source>
        <strain evidence="2">AA231_1</strain>
    </source>
</reference>
<dbReference type="EMBL" id="CABVGP010000004">
    <property type="protein sequence ID" value="VVJ25147.1"/>
    <property type="molecule type" value="Genomic_DNA"/>
</dbReference>
<evidence type="ECO:0000256" key="1">
    <source>
        <dbReference type="SAM" id="MobiDB-lite"/>
    </source>
</evidence>
<feature type="compositionally biased region" description="Polar residues" evidence="1">
    <location>
        <begin position="13"/>
        <end position="27"/>
    </location>
</feature>
<dbReference type="Proteomes" id="UP000399805">
    <property type="component" value="Unassembled WGS sequence"/>
</dbReference>
<dbReference type="AlphaFoldDB" id="A0A6I8MAP5"/>